<dbReference type="CDD" id="cd06530">
    <property type="entry name" value="S26_SPase_I"/>
    <property type="match status" value="1"/>
</dbReference>
<dbReference type="GO" id="GO:0006465">
    <property type="term" value="P:signal peptide processing"/>
    <property type="evidence" value="ECO:0007669"/>
    <property type="project" value="InterPro"/>
</dbReference>
<dbReference type="PRINTS" id="PR00728">
    <property type="entry name" value="SIGNALPTASE"/>
</dbReference>
<keyword evidence="7" id="KW-1185">Reference proteome</keyword>
<evidence type="ECO:0000256" key="4">
    <source>
        <dbReference type="ARBA" id="ARBA00023136"/>
    </source>
</evidence>
<dbReference type="Gene3D" id="2.10.109.10">
    <property type="entry name" value="Umud Fragment, subunit A"/>
    <property type="match status" value="1"/>
</dbReference>
<keyword evidence="3 5" id="KW-1133">Transmembrane helix</keyword>
<dbReference type="RefSeq" id="WP_006114200.1">
    <property type="nucleotide sequence ID" value="NZ_AOJL01000058.1"/>
</dbReference>
<dbReference type="InterPro" id="IPR001733">
    <property type="entry name" value="Peptidase_S26B"/>
</dbReference>
<dbReference type="Proteomes" id="UP000011509">
    <property type="component" value="Unassembled WGS sequence"/>
</dbReference>
<dbReference type="STRING" id="1227466.C464_13305"/>
<keyword evidence="4 5" id="KW-0472">Membrane</keyword>
<evidence type="ECO:0000256" key="1">
    <source>
        <dbReference type="ARBA" id="ARBA00004370"/>
    </source>
</evidence>
<dbReference type="PATRIC" id="fig|1227466.3.peg.2644"/>
<evidence type="ECO:0000256" key="5">
    <source>
        <dbReference type="SAM" id="Phobius"/>
    </source>
</evidence>
<dbReference type="PANTHER" id="PTHR10806">
    <property type="entry name" value="SIGNAL PEPTIDASE COMPLEX CATALYTIC SUBUNIT SEC11"/>
    <property type="match status" value="1"/>
</dbReference>
<evidence type="ECO:0000313" key="6">
    <source>
        <dbReference type="EMBL" id="ELZ44476.1"/>
    </source>
</evidence>
<dbReference type="NCBIfam" id="TIGR02228">
    <property type="entry name" value="sigpep_I_arch"/>
    <property type="match status" value="1"/>
</dbReference>
<dbReference type="AlphaFoldDB" id="M0E9J8"/>
<sequence length="177" mass="18992">MNYLRIIKILGFTALVTAVALSAINAFPGLVGADYSFIVQSGSMEPAISTGSVVFVEAIPPDQADERIEEGDVITFSKSGSISQTTTHRVVEKQTGDITDSVAFVTKGDANENRDGEPVLRNEIVGKVMLDVPLMGYVARFAGTSTGLAVLVILPMTLLFMDGLWQVYLAYEPEKDG</sequence>
<comment type="subcellular location">
    <subcellularLocation>
        <location evidence="1">Membrane</location>
    </subcellularLocation>
</comment>
<dbReference type="SUPFAM" id="SSF51306">
    <property type="entry name" value="LexA/Signal peptidase"/>
    <property type="match status" value="1"/>
</dbReference>
<dbReference type="GO" id="GO:0004252">
    <property type="term" value="F:serine-type endopeptidase activity"/>
    <property type="evidence" value="ECO:0007669"/>
    <property type="project" value="InterPro"/>
</dbReference>
<dbReference type="PANTHER" id="PTHR10806:SF6">
    <property type="entry name" value="SIGNAL PEPTIDASE COMPLEX CATALYTIC SUBUNIT SEC11"/>
    <property type="match status" value="1"/>
</dbReference>
<evidence type="ECO:0000313" key="7">
    <source>
        <dbReference type="Proteomes" id="UP000011509"/>
    </source>
</evidence>
<dbReference type="EMBL" id="AOJL01000058">
    <property type="protein sequence ID" value="ELZ44476.1"/>
    <property type="molecule type" value="Genomic_DNA"/>
</dbReference>
<evidence type="ECO:0000256" key="3">
    <source>
        <dbReference type="ARBA" id="ARBA00022989"/>
    </source>
</evidence>
<accession>M0E9J8</accession>
<proteinExistence type="predicted"/>
<dbReference type="OrthoDB" id="4822at2157"/>
<feature type="transmembrane region" description="Helical" evidence="5">
    <location>
        <begin position="137"/>
        <end position="161"/>
    </location>
</feature>
<keyword evidence="2 5" id="KW-0812">Transmembrane</keyword>
<reference evidence="6 7" key="1">
    <citation type="journal article" date="2014" name="PLoS Genet.">
        <title>Phylogenetically driven sequencing of extremely halophilic archaea reveals strategies for static and dynamic osmo-response.</title>
        <authorList>
            <person name="Becker E.A."/>
            <person name="Seitzer P.M."/>
            <person name="Tritt A."/>
            <person name="Larsen D."/>
            <person name="Krusor M."/>
            <person name="Yao A.I."/>
            <person name="Wu D."/>
            <person name="Madern D."/>
            <person name="Eisen J.A."/>
            <person name="Darling A.E."/>
            <person name="Facciotti M.T."/>
        </authorList>
    </citation>
    <scope>NUCLEOTIDE SEQUENCE [LARGE SCALE GENOMIC DNA]</scope>
    <source>
        <strain evidence="6 7">DSM 10284</strain>
    </source>
</reference>
<name>M0E9J8_9EURY</name>
<dbReference type="InterPro" id="IPR036286">
    <property type="entry name" value="LexA/Signal_pep-like_sf"/>
</dbReference>
<gene>
    <name evidence="6" type="ORF">C464_13305</name>
</gene>
<organism evidence="6 7">
    <name type="scientific">Halorubrum coriense DSM 10284</name>
    <dbReference type="NCBI Taxonomy" id="1227466"/>
    <lineage>
        <taxon>Archaea</taxon>
        <taxon>Methanobacteriati</taxon>
        <taxon>Methanobacteriota</taxon>
        <taxon>Stenosarchaea group</taxon>
        <taxon>Halobacteria</taxon>
        <taxon>Halobacteriales</taxon>
        <taxon>Haloferacaceae</taxon>
        <taxon>Halorubrum</taxon>
    </lineage>
</organism>
<dbReference type="InterPro" id="IPR019533">
    <property type="entry name" value="Peptidase_S26"/>
</dbReference>
<protein>
    <submittedName>
        <fullName evidence="6">Peptidase S26B, signal peptidase</fullName>
    </submittedName>
</protein>
<comment type="caution">
    <text evidence="6">The sequence shown here is derived from an EMBL/GenBank/DDBJ whole genome shotgun (WGS) entry which is preliminary data.</text>
</comment>
<evidence type="ECO:0000256" key="2">
    <source>
        <dbReference type="ARBA" id="ARBA00022692"/>
    </source>
</evidence>
<dbReference type="GO" id="GO:0016020">
    <property type="term" value="C:membrane"/>
    <property type="evidence" value="ECO:0007669"/>
    <property type="project" value="UniProtKB-SubCell"/>
</dbReference>